<dbReference type="FunFam" id="2.60.120.920:FF:000004">
    <property type="entry name" value="Butyrophilin subfamily 1 member A1"/>
    <property type="match status" value="1"/>
</dbReference>
<proteinExistence type="predicted"/>
<dbReference type="InterPro" id="IPR006574">
    <property type="entry name" value="PRY"/>
</dbReference>
<name>A0A852C3X0_9PICI</name>
<dbReference type="SUPFAM" id="SSF49899">
    <property type="entry name" value="Concanavalin A-like lectins/glucanases"/>
    <property type="match status" value="1"/>
</dbReference>
<protein>
    <submittedName>
        <fullName evidence="2">BT1A1 protein</fullName>
    </submittedName>
</protein>
<dbReference type="Pfam" id="PF13765">
    <property type="entry name" value="PRY"/>
    <property type="match status" value="1"/>
</dbReference>
<dbReference type="InterPro" id="IPR043136">
    <property type="entry name" value="B30.2/SPRY_sf"/>
</dbReference>
<dbReference type="InterPro" id="IPR003877">
    <property type="entry name" value="SPRY_dom"/>
</dbReference>
<dbReference type="SMART" id="SM00449">
    <property type="entry name" value="SPRY"/>
    <property type="match status" value="1"/>
</dbReference>
<dbReference type="PROSITE" id="PS50188">
    <property type="entry name" value="B302_SPRY"/>
    <property type="match status" value="1"/>
</dbReference>
<sequence length="185" mass="20312">DVTLDADTAHPRLQISDAGKSVADTGAIQSVPRSELRFDCHLFVLAKEGYTSGRHYWQVDVGKRRSWTLGVAREPVTRKGTLTLSPENGFWTIGLVGGTDYWAYTDPWCRVGVSGRLQMVGVFLDISAKQLSFYNLHKGTALYTFSIAGGSSQAEKFFPFFSTGPAGAKPEDEPLRIVEGFDDAE</sequence>
<feature type="non-terminal residue" evidence="2">
    <location>
        <position position="185"/>
    </location>
</feature>
<evidence type="ECO:0000259" key="1">
    <source>
        <dbReference type="PROSITE" id="PS50188"/>
    </source>
</evidence>
<dbReference type="InterPro" id="IPR013320">
    <property type="entry name" value="ConA-like_dom_sf"/>
</dbReference>
<reference evidence="2" key="1">
    <citation type="submission" date="2019-09" db="EMBL/GenBank/DDBJ databases">
        <title>Bird 10,000 Genomes (B10K) Project - Family phase.</title>
        <authorList>
            <person name="Zhang G."/>
        </authorList>
    </citation>
    <scope>NUCLEOTIDE SEQUENCE</scope>
    <source>
        <strain evidence="2">B10K-DU-001-30</strain>
        <tissue evidence="2">Muscle</tissue>
    </source>
</reference>
<comment type="caution">
    <text evidence="2">The sequence shown here is derived from an EMBL/GenBank/DDBJ whole genome shotgun (WGS) entry which is preliminary data.</text>
</comment>
<organism evidence="2 3">
    <name type="scientific">Ramphastos sulfuratus</name>
    <dbReference type="NCBI Taxonomy" id="322582"/>
    <lineage>
        <taxon>Eukaryota</taxon>
        <taxon>Metazoa</taxon>
        <taxon>Chordata</taxon>
        <taxon>Craniata</taxon>
        <taxon>Vertebrata</taxon>
        <taxon>Euteleostomi</taxon>
        <taxon>Archelosauria</taxon>
        <taxon>Archosauria</taxon>
        <taxon>Dinosauria</taxon>
        <taxon>Saurischia</taxon>
        <taxon>Theropoda</taxon>
        <taxon>Coelurosauria</taxon>
        <taxon>Aves</taxon>
        <taxon>Neognathae</taxon>
        <taxon>Neoaves</taxon>
        <taxon>Telluraves</taxon>
        <taxon>Coraciimorphae</taxon>
        <taxon>Piciformes</taxon>
        <taxon>Ramphastidae</taxon>
        <taxon>Ramphastos</taxon>
    </lineage>
</organism>
<dbReference type="SMART" id="SM00589">
    <property type="entry name" value="PRY"/>
    <property type="match status" value="1"/>
</dbReference>
<feature type="non-terminal residue" evidence="2">
    <location>
        <position position="1"/>
    </location>
</feature>
<dbReference type="EMBL" id="WBNM01016522">
    <property type="protein sequence ID" value="NXP74466.1"/>
    <property type="molecule type" value="Genomic_DNA"/>
</dbReference>
<dbReference type="InterPro" id="IPR003879">
    <property type="entry name" value="Butyrophylin_SPRY"/>
</dbReference>
<dbReference type="InterPro" id="IPR050143">
    <property type="entry name" value="TRIM/RBCC"/>
</dbReference>
<dbReference type="PANTHER" id="PTHR24103">
    <property type="entry name" value="E3 UBIQUITIN-PROTEIN LIGASE TRIM"/>
    <property type="match status" value="1"/>
</dbReference>
<dbReference type="Pfam" id="PF00622">
    <property type="entry name" value="SPRY"/>
    <property type="match status" value="1"/>
</dbReference>
<gene>
    <name evidence="2" type="primary">Btn1a1_1</name>
    <name evidence="2" type="ORF">RAMSUL_R02590</name>
</gene>
<dbReference type="CDD" id="cd13733">
    <property type="entry name" value="SPRY_PRY_C-I_1"/>
    <property type="match status" value="1"/>
</dbReference>
<feature type="domain" description="B30.2/SPRY" evidence="1">
    <location>
        <begin position="1"/>
        <end position="184"/>
    </location>
</feature>
<evidence type="ECO:0000313" key="2">
    <source>
        <dbReference type="EMBL" id="NXP74466.1"/>
    </source>
</evidence>
<dbReference type="PRINTS" id="PR01407">
    <property type="entry name" value="BUTYPHLNCDUF"/>
</dbReference>
<dbReference type="InterPro" id="IPR001870">
    <property type="entry name" value="B30.2/SPRY"/>
</dbReference>
<dbReference type="AlphaFoldDB" id="A0A852C3X0"/>
<keyword evidence="3" id="KW-1185">Reference proteome</keyword>
<dbReference type="Gene3D" id="2.60.120.920">
    <property type="match status" value="1"/>
</dbReference>
<accession>A0A852C3X0</accession>
<dbReference type="Proteomes" id="UP000611227">
    <property type="component" value="Unassembled WGS sequence"/>
</dbReference>
<evidence type="ECO:0000313" key="3">
    <source>
        <dbReference type="Proteomes" id="UP000611227"/>
    </source>
</evidence>